<dbReference type="Gene3D" id="3.60.10.10">
    <property type="entry name" value="Endonuclease/exonuclease/phosphatase"/>
    <property type="match status" value="1"/>
</dbReference>
<keyword evidence="2" id="KW-0540">Nuclease</keyword>
<dbReference type="InterPro" id="IPR005135">
    <property type="entry name" value="Endo/exonuclease/phosphatase"/>
</dbReference>
<organism evidence="2 3">
    <name type="scientific">Microbacterium immunditiarum</name>
    <dbReference type="NCBI Taxonomy" id="337480"/>
    <lineage>
        <taxon>Bacteria</taxon>
        <taxon>Bacillati</taxon>
        <taxon>Actinomycetota</taxon>
        <taxon>Actinomycetes</taxon>
        <taxon>Micrococcales</taxon>
        <taxon>Microbacteriaceae</taxon>
        <taxon>Microbacterium</taxon>
    </lineage>
</organism>
<dbReference type="AlphaFoldDB" id="A0A7Y9GMP8"/>
<dbReference type="Pfam" id="PF03372">
    <property type="entry name" value="Exo_endo_phos"/>
    <property type="match status" value="1"/>
</dbReference>
<dbReference type="CDD" id="cd09083">
    <property type="entry name" value="EEP-1"/>
    <property type="match status" value="1"/>
</dbReference>
<comment type="caution">
    <text evidence="2">The sequence shown here is derived from an EMBL/GenBank/DDBJ whole genome shotgun (WGS) entry which is preliminary data.</text>
</comment>
<proteinExistence type="predicted"/>
<dbReference type="InterPro" id="IPR050410">
    <property type="entry name" value="CCR4/nocturin_mRNA_transcr"/>
</dbReference>
<evidence type="ECO:0000259" key="1">
    <source>
        <dbReference type="Pfam" id="PF03372"/>
    </source>
</evidence>
<dbReference type="InterPro" id="IPR036691">
    <property type="entry name" value="Endo/exonu/phosph_ase_sf"/>
</dbReference>
<accession>A0A7Y9GMP8</accession>
<reference evidence="2 3" key="1">
    <citation type="submission" date="2020-07" db="EMBL/GenBank/DDBJ databases">
        <title>Sequencing the genomes of 1000 actinobacteria strains.</title>
        <authorList>
            <person name="Klenk H.-P."/>
        </authorList>
    </citation>
    <scope>NUCLEOTIDE SEQUENCE [LARGE SCALE GENOMIC DNA]</scope>
    <source>
        <strain evidence="2 3">DSM 24662</strain>
    </source>
</reference>
<dbReference type="PANTHER" id="PTHR12121">
    <property type="entry name" value="CARBON CATABOLITE REPRESSOR PROTEIN 4"/>
    <property type="match status" value="1"/>
</dbReference>
<keyword evidence="2" id="KW-0269">Exonuclease</keyword>
<evidence type="ECO:0000313" key="3">
    <source>
        <dbReference type="Proteomes" id="UP000576969"/>
    </source>
</evidence>
<protein>
    <submittedName>
        <fullName evidence="2">Endonuclease/exonuclease/phosphatase family metal-dependent hydrolase</fullName>
    </submittedName>
</protein>
<dbReference type="PANTHER" id="PTHR12121:SF36">
    <property type="entry name" value="ENDONUCLEASE_EXONUCLEASE_PHOSPHATASE DOMAIN-CONTAINING PROTEIN"/>
    <property type="match status" value="1"/>
</dbReference>
<evidence type="ECO:0000313" key="2">
    <source>
        <dbReference type="EMBL" id="NYE19333.1"/>
    </source>
</evidence>
<dbReference type="GO" id="GO:0000175">
    <property type="term" value="F:3'-5'-RNA exonuclease activity"/>
    <property type="evidence" value="ECO:0007669"/>
    <property type="project" value="TreeGrafter"/>
</dbReference>
<keyword evidence="3" id="KW-1185">Reference proteome</keyword>
<dbReference type="SUPFAM" id="SSF56219">
    <property type="entry name" value="DNase I-like"/>
    <property type="match status" value="1"/>
</dbReference>
<dbReference type="GO" id="GO:0004519">
    <property type="term" value="F:endonuclease activity"/>
    <property type="evidence" value="ECO:0007669"/>
    <property type="project" value="UniProtKB-KW"/>
</dbReference>
<keyword evidence="2" id="KW-0255">Endonuclease</keyword>
<gene>
    <name evidence="2" type="ORF">BJ991_001361</name>
</gene>
<dbReference type="RefSeq" id="WP_343048667.1">
    <property type="nucleotide sequence ID" value="NZ_JACCBV010000001.1"/>
</dbReference>
<sequence length="283" mass="31365">MTDAASIGPATPPDLHVMTFNIRRRVSRMLHLHRDWWSARRPLVRAILEAEQPTILGVQEALADQASFVASVLGPDYGRIGRGRNRRGDGEQCTIFYDTRRLRLDDWSQRALSGTPLKPGSHTWGNMIPRIAVSADFTDTATDARFTVINTHLDHLSRASRVRSAEMLNELAADAGRPVVVMGDLNARPRSSPIRILTSGPLQDAWKCAQRRLTPMWDTYSGYHPPRATGKRIDWILVSAGVEVRAIGVRAVRFDGAAASDHEPVHALMRVQPPSAPDPPHLS</sequence>
<dbReference type="EMBL" id="JACCBV010000001">
    <property type="protein sequence ID" value="NYE19333.1"/>
    <property type="molecule type" value="Genomic_DNA"/>
</dbReference>
<dbReference type="Proteomes" id="UP000576969">
    <property type="component" value="Unassembled WGS sequence"/>
</dbReference>
<feature type="domain" description="Endonuclease/exonuclease/phosphatase" evidence="1">
    <location>
        <begin position="18"/>
        <end position="262"/>
    </location>
</feature>
<name>A0A7Y9GMP8_9MICO</name>
<keyword evidence="2" id="KW-0378">Hydrolase</keyword>